<gene>
    <name evidence="2" type="ORF">ATJ78_0341</name>
</gene>
<evidence type="ECO:0000259" key="1">
    <source>
        <dbReference type="Pfam" id="PF12697"/>
    </source>
</evidence>
<dbReference type="GO" id="GO:0003824">
    <property type="term" value="F:catalytic activity"/>
    <property type="evidence" value="ECO:0007669"/>
    <property type="project" value="UniProtKB-ARBA"/>
</dbReference>
<dbReference type="AlphaFoldDB" id="A0A2A9DSW2"/>
<dbReference type="RefSeq" id="WP_098409144.1">
    <property type="nucleotide sequence ID" value="NZ_PDJE01000001.1"/>
</dbReference>
<dbReference type="EMBL" id="PDJE01000001">
    <property type="protein sequence ID" value="PFG29436.1"/>
    <property type="molecule type" value="Genomic_DNA"/>
</dbReference>
<comment type="caution">
    <text evidence="2">The sequence shown here is derived from an EMBL/GenBank/DDBJ whole genome shotgun (WGS) entry which is preliminary data.</text>
</comment>
<dbReference type="PANTHER" id="PTHR43689">
    <property type="entry name" value="HYDROLASE"/>
    <property type="match status" value="1"/>
</dbReference>
<accession>A0A2A9DSW2</accession>
<dbReference type="Pfam" id="PF12697">
    <property type="entry name" value="Abhydrolase_6"/>
    <property type="match status" value="1"/>
</dbReference>
<dbReference type="SUPFAM" id="SSF53474">
    <property type="entry name" value="alpha/beta-Hydrolases"/>
    <property type="match status" value="1"/>
</dbReference>
<feature type="domain" description="AB hydrolase-1" evidence="1">
    <location>
        <begin position="36"/>
        <end position="274"/>
    </location>
</feature>
<evidence type="ECO:0000313" key="3">
    <source>
        <dbReference type="Proteomes" id="UP000221369"/>
    </source>
</evidence>
<organism evidence="2 3">
    <name type="scientific">Paramicrobacterium agarici</name>
    <dbReference type="NCBI Taxonomy" id="630514"/>
    <lineage>
        <taxon>Bacteria</taxon>
        <taxon>Bacillati</taxon>
        <taxon>Actinomycetota</taxon>
        <taxon>Actinomycetes</taxon>
        <taxon>Micrococcales</taxon>
        <taxon>Microbacteriaceae</taxon>
        <taxon>Paramicrobacterium</taxon>
    </lineage>
</organism>
<sequence length="290" mass="31344">MNTFTPIPLPSLVDMEGSRIATTVLQPTEREPRGDVVLCHGTPWSSTVWAPIAQALSADYRVFLWDMPGYGKSIAQDAPSADLVSQRKRFASLIDHWQLDRPHVIAHDIGGAVALGAHVLEGVDYASLYLMDTVTLDPWGSAFFRLVADNRNVFSALPPTLHAALVRAYIAGAGGPRLDPGWIDALSRPWKSAVGQTAFYQQIAQLSPDHTTPIVERLATVRCRTRIAWGASDPWIDVEQATRLASLLPGTPDVVVFPEVGHLLPLEAADDLAADVGDWLCGSGARVPAS</sequence>
<protein>
    <submittedName>
        <fullName evidence="2">Pimeloyl-ACP methyl ester carboxylesterase</fullName>
    </submittedName>
</protein>
<keyword evidence="3" id="KW-1185">Reference proteome</keyword>
<dbReference type="Gene3D" id="3.40.50.1820">
    <property type="entry name" value="alpha/beta hydrolase"/>
    <property type="match status" value="1"/>
</dbReference>
<reference evidence="2 3" key="1">
    <citation type="submission" date="2017-10" db="EMBL/GenBank/DDBJ databases">
        <title>Sequencing the genomes of 1000 actinobacteria strains.</title>
        <authorList>
            <person name="Klenk H.-P."/>
        </authorList>
    </citation>
    <scope>NUCLEOTIDE SEQUENCE [LARGE SCALE GENOMIC DNA]</scope>
    <source>
        <strain evidence="2 3">DSM 21798</strain>
    </source>
</reference>
<dbReference type="InterPro" id="IPR000073">
    <property type="entry name" value="AB_hydrolase_1"/>
</dbReference>
<proteinExistence type="predicted"/>
<dbReference type="PANTHER" id="PTHR43689:SF8">
    <property type="entry name" value="ALPHA_BETA-HYDROLASES SUPERFAMILY PROTEIN"/>
    <property type="match status" value="1"/>
</dbReference>
<dbReference type="PRINTS" id="PR00111">
    <property type="entry name" value="ABHYDROLASE"/>
</dbReference>
<evidence type="ECO:0000313" key="2">
    <source>
        <dbReference type="EMBL" id="PFG29436.1"/>
    </source>
</evidence>
<dbReference type="Proteomes" id="UP000221369">
    <property type="component" value="Unassembled WGS sequence"/>
</dbReference>
<dbReference type="InterPro" id="IPR029058">
    <property type="entry name" value="AB_hydrolase_fold"/>
</dbReference>
<name>A0A2A9DSW2_9MICO</name>